<dbReference type="Gene3D" id="3.90.70.80">
    <property type="match status" value="1"/>
</dbReference>
<dbReference type="PROSITE" id="PS50802">
    <property type="entry name" value="OTU"/>
    <property type="match status" value="1"/>
</dbReference>
<name>A0A5A7PHF6_STRAF</name>
<dbReference type="CDD" id="cd22744">
    <property type="entry name" value="OTU"/>
    <property type="match status" value="1"/>
</dbReference>
<accession>A0A5A7PHF6</accession>
<organism evidence="2 3">
    <name type="scientific">Striga asiatica</name>
    <name type="common">Asiatic witchweed</name>
    <name type="synonym">Buchnera asiatica</name>
    <dbReference type="NCBI Taxonomy" id="4170"/>
    <lineage>
        <taxon>Eukaryota</taxon>
        <taxon>Viridiplantae</taxon>
        <taxon>Streptophyta</taxon>
        <taxon>Embryophyta</taxon>
        <taxon>Tracheophyta</taxon>
        <taxon>Spermatophyta</taxon>
        <taxon>Magnoliopsida</taxon>
        <taxon>eudicotyledons</taxon>
        <taxon>Gunneridae</taxon>
        <taxon>Pentapetalae</taxon>
        <taxon>asterids</taxon>
        <taxon>lamiids</taxon>
        <taxon>Lamiales</taxon>
        <taxon>Orobanchaceae</taxon>
        <taxon>Buchnereae</taxon>
        <taxon>Striga</taxon>
    </lineage>
</organism>
<sequence>MGNIDRERICHLYRRFLGRFSRRVSGKVQFACRSFIIALLEVIDLKPLEKLLKNICNPLLKSNRIEERDIENKRSEDVSGGDQVKIHQEEIKNRKKKFDYDGGDYVFLEKNKRSEGVSGGDQVYRRLLPERYRPYITKINDVKADGHCGYRVIADYVYNSQDEWSRVRRELLEELKDNPHPYLHECGEAYYLKVIDCINCFETPTIEHHWFDVLDVAILVATRYNVALASLSYSPNGSFETSQTMLPLGRYPDRIICMGLIRSNHFVQS</sequence>
<dbReference type="InterPro" id="IPR003323">
    <property type="entry name" value="OTU_dom"/>
</dbReference>
<evidence type="ECO:0000313" key="2">
    <source>
        <dbReference type="EMBL" id="GER32028.1"/>
    </source>
</evidence>
<reference evidence="3" key="1">
    <citation type="journal article" date="2019" name="Curr. Biol.">
        <title>Genome Sequence of Striga asiatica Provides Insight into the Evolution of Plant Parasitism.</title>
        <authorList>
            <person name="Yoshida S."/>
            <person name="Kim S."/>
            <person name="Wafula E.K."/>
            <person name="Tanskanen J."/>
            <person name="Kim Y.M."/>
            <person name="Honaas L."/>
            <person name="Yang Z."/>
            <person name="Spallek T."/>
            <person name="Conn C.E."/>
            <person name="Ichihashi Y."/>
            <person name="Cheong K."/>
            <person name="Cui S."/>
            <person name="Der J.P."/>
            <person name="Gundlach H."/>
            <person name="Jiao Y."/>
            <person name="Hori C."/>
            <person name="Ishida J.K."/>
            <person name="Kasahara H."/>
            <person name="Kiba T."/>
            <person name="Kim M.S."/>
            <person name="Koo N."/>
            <person name="Laohavisit A."/>
            <person name="Lee Y.H."/>
            <person name="Lumba S."/>
            <person name="McCourt P."/>
            <person name="Mortimer J.C."/>
            <person name="Mutuku J.M."/>
            <person name="Nomura T."/>
            <person name="Sasaki-Sekimoto Y."/>
            <person name="Seto Y."/>
            <person name="Wang Y."/>
            <person name="Wakatake T."/>
            <person name="Sakakibara H."/>
            <person name="Demura T."/>
            <person name="Yamaguchi S."/>
            <person name="Yoneyama K."/>
            <person name="Manabe R.I."/>
            <person name="Nelson D.C."/>
            <person name="Schulman A.H."/>
            <person name="Timko M.P."/>
            <person name="dePamphilis C.W."/>
            <person name="Choi D."/>
            <person name="Shirasu K."/>
        </authorList>
    </citation>
    <scope>NUCLEOTIDE SEQUENCE [LARGE SCALE GENOMIC DNA]</scope>
    <source>
        <strain evidence="3">cv. UVA1</strain>
    </source>
</reference>
<feature type="domain" description="OTU" evidence="1">
    <location>
        <begin position="137"/>
        <end position="269"/>
    </location>
</feature>
<comment type="caution">
    <text evidence="2">The sequence shown here is derived from an EMBL/GenBank/DDBJ whole genome shotgun (WGS) entry which is preliminary data.</text>
</comment>
<evidence type="ECO:0000259" key="1">
    <source>
        <dbReference type="PROSITE" id="PS50802"/>
    </source>
</evidence>
<dbReference type="OrthoDB" id="2422440at2759"/>
<dbReference type="EMBL" id="BKCP01004539">
    <property type="protein sequence ID" value="GER32028.1"/>
    <property type="molecule type" value="Genomic_DNA"/>
</dbReference>
<proteinExistence type="predicted"/>
<dbReference type="Proteomes" id="UP000325081">
    <property type="component" value="Unassembled WGS sequence"/>
</dbReference>
<evidence type="ECO:0000313" key="3">
    <source>
        <dbReference type="Proteomes" id="UP000325081"/>
    </source>
</evidence>
<keyword evidence="3" id="KW-1185">Reference proteome</keyword>
<gene>
    <name evidence="2" type="ORF">STAS_08079</name>
</gene>
<protein>
    <submittedName>
        <fullName evidence="2">Cysteine proteinases superfamily protein</fullName>
    </submittedName>
</protein>
<dbReference type="AlphaFoldDB" id="A0A5A7PHF6"/>